<dbReference type="Proteomes" id="UP000034778">
    <property type="component" value="Unassembled WGS sequence"/>
</dbReference>
<evidence type="ECO:0000313" key="1">
    <source>
        <dbReference type="EMBL" id="KKP44952.1"/>
    </source>
</evidence>
<dbReference type="InterPro" id="IPR036412">
    <property type="entry name" value="HAD-like_sf"/>
</dbReference>
<protein>
    <submittedName>
        <fullName evidence="1">Uncharacterized protein</fullName>
    </submittedName>
</protein>
<proteinExistence type="predicted"/>
<sequence>MSARCFARSLRDTLRNLLKYFNMKNKIILFDIDRTIFDTSGMIELLDSTILKLLNYPELSSFQQVEIDYLKTLTNDRYFVPEDYIKKLCKKFNFRNEEKLQDVFYAPEYAYI</sequence>
<reference evidence="1 2" key="1">
    <citation type="journal article" date="2015" name="Nature">
        <title>rRNA introns, odd ribosomes, and small enigmatic genomes across a large radiation of phyla.</title>
        <authorList>
            <person name="Brown C.T."/>
            <person name="Hug L.A."/>
            <person name="Thomas B.C."/>
            <person name="Sharon I."/>
            <person name="Castelle C.J."/>
            <person name="Singh A."/>
            <person name="Wilkins M.J."/>
            <person name="Williams K.H."/>
            <person name="Banfield J.F."/>
        </authorList>
    </citation>
    <scope>NUCLEOTIDE SEQUENCE [LARGE SCALE GENOMIC DNA]</scope>
</reference>
<gene>
    <name evidence="1" type="ORF">UR35_C0005G0082</name>
</gene>
<accession>A0A0G0CNG8</accession>
<dbReference type="STRING" id="1618566.UR35_C0005G0082"/>
<dbReference type="AlphaFoldDB" id="A0A0G0CNG8"/>
<dbReference type="SUPFAM" id="SSF56784">
    <property type="entry name" value="HAD-like"/>
    <property type="match status" value="1"/>
</dbReference>
<dbReference type="EMBL" id="LBOW01000005">
    <property type="protein sequence ID" value="KKP44952.1"/>
    <property type="molecule type" value="Genomic_DNA"/>
</dbReference>
<comment type="caution">
    <text evidence="1">The sequence shown here is derived from an EMBL/GenBank/DDBJ whole genome shotgun (WGS) entry which is preliminary data.</text>
</comment>
<evidence type="ECO:0000313" key="2">
    <source>
        <dbReference type="Proteomes" id="UP000034778"/>
    </source>
</evidence>
<name>A0A0G0CNG8_9BACT</name>
<organism evidence="1 2">
    <name type="scientific">Candidatus Woesebacteria bacterium GW2011_GWB1_33_22</name>
    <dbReference type="NCBI Taxonomy" id="1618566"/>
    <lineage>
        <taxon>Bacteria</taxon>
        <taxon>Candidatus Woeseibacteriota</taxon>
    </lineage>
</organism>